<protein>
    <submittedName>
        <fullName evidence="1">PF14107 domain protein</fullName>
    </submittedName>
</protein>
<evidence type="ECO:0000313" key="1">
    <source>
        <dbReference type="EMBL" id="EIC94812.1"/>
    </source>
</evidence>
<dbReference type="InterPro" id="IPR025460">
    <property type="entry name" value="DUF4280"/>
</dbReference>
<dbReference type="Pfam" id="PF14107">
    <property type="entry name" value="DUF4280"/>
    <property type="match status" value="1"/>
</dbReference>
<keyword evidence="2" id="KW-1185">Reference proteome</keyword>
<accession>I0R554</accession>
<evidence type="ECO:0000313" key="2">
    <source>
        <dbReference type="Proteomes" id="UP000005039"/>
    </source>
</evidence>
<organism evidence="1 2">
    <name type="scientific">Lachnoanaerobaculum saburreum F0468</name>
    <dbReference type="NCBI Taxonomy" id="1095750"/>
    <lineage>
        <taxon>Bacteria</taxon>
        <taxon>Bacillati</taxon>
        <taxon>Bacillota</taxon>
        <taxon>Clostridia</taxon>
        <taxon>Lachnospirales</taxon>
        <taxon>Lachnospiraceae</taxon>
        <taxon>Lachnoanaerobaculum</taxon>
    </lineage>
</organism>
<name>I0R554_9FIRM</name>
<gene>
    <name evidence="1" type="ORF">HMPREF9970_0089</name>
</gene>
<comment type="caution">
    <text evidence="1">The sequence shown here is derived from an EMBL/GenBank/DDBJ whole genome shotgun (WGS) entry which is preliminary data.</text>
</comment>
<dbReference type="RefSeq" id="WP_008754862.1">
    <property type="nucleotide sequence ID" value="NZ_AJGH01000117.1"/>
</dbReference>
<reference evidence="1 2" key="1">
    <citation type="submission" date="2012-03" db="EMBL/GenBank/DDBJ databases">
        <authorList>
            <person name="Durkin A.S."/>
            <person name="McCorrison J."/>
            <person name="Torralba M."/>
            <person name="Gillis M."/>
            <person name="Methe B."/>
            <person name="Sutton G."/>
            <person name="Nelson K.E."/>
        </authorList>
    </citation>
    <scope>NUCLEOTIDE SEQUENCE [LARGE SCALE GENOMIC DNA]</scope>
    <source>
        <strain evidence="1 2">F0468</strain>
    </source>
</reference>
<sequence length="644" mass="73896">MLRYWKEHNDESTEFLVNGAVLCCSRGSDYSTLDSADHGVYTDSSEMGALANTGDKKFDGFVSCSKWNEEPLVDKHSCRFKLGEWRNVRKNVSINGKYALDTNSYLPCKHGGIISPVTSGQEYTLGKSYNKYPKFLNDDGTVDELIVKKLLLRNLSVMKENEIDALIKLGIYLCVCTDVEKLRKIVCCAYLKQFYRNEVEEQFYQYTLLDNFIYVTSWATAYVRFCSLRNRVDIKFSPTWDKLGNTAIKLKRYVKGAIISDAKPDVDRTEVYSIKMQILNVKLLDTILLAGNIYTTVSDINRIYSIKFDSGSNTGVMIYNLRYYDGELEKRRVIVQDGIYRRNVDKYIITPILQEAYIYITTDDNKFDSIRAISEKMKESTKAKSSGEATVITWGTAAISILLATPVLSTLPFAGPLGLACTVTGLATGVVDADRIDKETMINNKLYLDANDENINVIRMGECMSLYTAITLRTTPILKKDESTWQDYKRELNNRKSDSKSKGEFTPDEKNIIVNNIRTGTLGNNYSYYVSVFDSYYTNELIKNFNDNMLHLKIWNNREGRYRTISENEGLEEFKKLKTISEVFDYMNKRNDENILYMNELDIVGHDRTGRPGKFIYDYGNGESKDLLEKSINLQELFKDKYKN</sequence>
<dbReference type="AlphaFoldDB" id="I0R554"/>
<proteinExistence type="predicted"/>
<dbReference type="EMBL" id="AJGH01000117">
    <property type="protein sequence ID" value="EIC94812.1"/>
    <property type="molecule type" value="Genomic_DNA"/>
</dbReference>
<dbReference type="PATRIC" id="fig|1095750.3.peg.2380"/>
<dbReference type="Proteomes" id="UP000005039">
    <property type="component" value="Unassembled WGS sequence"/>
</dbReference>